<keyword evidence="2" id="KW-0238">DNA-binding</keyword>
<protein>
    <recommendedName>
        <fullName evidence="5">HTH gntR-type domain-containing protein</fullName>
    </recommendedName>
</protein>
<organism evidence="6 7">
    <name type="scientific">Mangrovactinospora gilvigrisea</name>
    <dbReference type="NCBI Taxonomy" id="1428644"/>
    <lineage>
        <taxon>Bacteria</taxon>
        <taxon>Bacillati</taxon>
        <taxon>Actinomycetota</taxon>
        <taxon>Actinomycetes</taxon>
        <taxon>Kitasatosporales</taxon>
        <taxon>Streptomycetaceae</taxon>
        <taxon>Mangrovactinospora</taxon>
    </lineage>
</organism>
<evidence type="ECO:0000256" key="2">
    <source>
        <dbReference type="ARBA" id="ARBA00023125"/>
    </source>
</evidence>
<evidence type="ECO:0000313" key="7">
    <source>
        <dbReference type="Proteomes" id="UP000243342"/>
    </source>
</evidence>
<dbReference type="STRING" id="1428644.BIV57_10770"/>
<dbReference type="InterPro" id="IPR011663">
    <property type="entry name" value="UTRA"/>
</dbReference>
<dbReference type="GO" id="GO:0003677">
    <property type="term" value="F:DNA binding"/>
    <property type="evidence" value="ECO:0007669"/>
    <property type="project" value="UniProtKB-KW"/>
</dbReference>
<dbReference type="PANTHER" id="PTHR44846:SF17">
    <property type="entry name" value="GNTR-FAMILY TRANSCRIPTIONAL REGULATOR"/>
    <property type="match status" value="1"/>
</dbReference>
<keyword evidence="3" id="KW-0804">Transcription</keyword>
<dbReference type="EMBL" id="MLCF01000052">
    <property type="protein sequence ID" value="OIV37443.1"/>
    <property type="molecule type" value="Genomic_DNA"/>
</dbReference>
<dbReference type="SMART" id="SM00345">
    <property type="entry name" value="HTH_GNTR"/>
    <property type="match status" value="1"/>
</dbReference>
<gene>
    <name evidence="6" type="ORF">BIV57_10770</name>
</gene>
<evidence type="ECO:0000313" key="6">
    <source>
        <dbReference type="EMBL" id="OIV37443.1"/>
    </source>
</evidence>
<dbReference type="GO" id="GO:0045892">
    <property type="term" value="P:negative regulation of DNA-templated transcription"/>
    <property type="evidence" value="ECO:0007669"/>
    <property type="project" value="TreeGrafter"/>
</dbReference>
<dbReference type="Proteomes" id="UP000243342">
    <property type="component" value="Unassembled WGS sequence"/>
</dbReference>
<dbReference type="InterPro" id="IPR036390">
    <property type="entry name" value="WH_DNA-bd_sf"/>
</dbReference>
<keyword evidence="1" id="KW-0805">Transcription regulation</keyword>
<dbReference type="PANTHER" id="PTHR44846">
    <property type="entry name" value="MANNOSYL-D-GLYCERATE TRANSPORT/METABOLISM SYSTEM REPRESSOR MNGR-RELATED"/>
    <property type="match status" value="1"/>
</dbReference>
<dbReference type="InterPro" id="IPR028978">
    <property type="entry name" value="Chorismate_lyase_/UTRA_dom_sf"/>
</dbReference>
<dbReference type="Gene3D" id="3.40.1410.10">
    <property type="entry name" value="Chorismate lyase-like"/>
    <property type="match status" value="1"/>
</dbReference>
<feature type="domain" description="HTH gntR-type" evidence="5">
    <location>
        <begin position="1"/>
        <end position="65"/>
    </location>
</feature>
<dbReference type="AlphaFoldDB" id="A0A1J7BFJ2"/>
<dbReference type="SUPFAM" id="SSF64288">
    <property type="entry name" value="Chorismate lyase-like"/>
    <property type="match status" value="1"/>
</dbReference>
<evidence type="ECO:0000256" key="1">
    <source>
        <dbReference type="ARBA" id="ARBA00023015"/>
    </source>
</evidence>
<comment type="caution">
    <text evidence="6">The sequence shown here is derived from an EMBL/GenBank/DDBJ whole genome shotgun (WGS) entry which is preliminary data.</text>
</comment>
<dbReference type="Pfam" id="PF07702">
    <property type="entry name" value="UTRA"/>
    <property type="match status" value="1"/>
</dbReference>
<dbReference type="InterPro" id="IPR036388">
    <property type="entry name" value="WH-like_DNA-bd_sf"/>
</dbReference>
<feature type="region of interest" description="Disordered" evidence="4">
    <location>
        <begin position="57"/>
        <end position="88"/>
    </location>
</feature>
<sequence>MRVAEQIRTRYLSGQLATGERLPSRQQLSAEFGQSTDVVTAAVALLAEQGHLSLRRGRTPEVIAPAGPPRALDRSADAAPSGDYSADSTVVPAPAEVAARLGLPPEASVVKTAYRYRDGDRIIALRTSYESLAQTASSAVALPEAGPHRGAGVRRRMELLGHPVAAVQETVAIAEASPEQVQQFRIPPGAAVIAIARTHRGESGEALETSDLVLPASRWTLAYTIPTDRATG</sequence>
<dbReference type="SUPFAM" id="SSF46785">
    <property type="entry name" value="Winged helix' DNA-binding domain"/>
    <property type="match status" value="1"/>
</dbReference>
<dbReference type="InterPro" id="IPR050679">
    <property type="entry name" value="Bact_HTH_transcr_reg"/>
</dbReference>
<reference evidence="6 7" key="1">
    <citation type="submission" date="2016-10" db="EMBL/GenBank/DDBJ databases">
        <title>Genome sequence of Streptomyces gilvigriseus MUSC 26.</title>
        <authorList>
            <person name="Lee L.-H."/>
            <person name="Ser H.-L."/>
        </authorList>
    </citation>
    <scope>NUCLEOTIDE SEQUENCE [LARGE SCALE GENOMIC DNA]</scope>
    <source>
        <strain evidence="6 7">MUSC 26</strain>
    </source>
</reference>
<evidence type="ECO:0000259" key="5">
    <source>
        <dbReference type="PROSITE" id="PS50949"/>
    </source>
</evidence>
<dbReference type="InterPro" id="IPR000524">
    <property type="entry name" value="Tscrpt_reg_HTH_GntR"/>
</dbReference>
<dbReference type="SMART" id="SM00866">
    <property type="entry name" value="UTRA"/>
    <property type="match status" value="1"/>
</dbReference>
<dbReference type="Pfam" id="PF00392">
    <property type="entry name" value="GntR"/>
    <property type="match status" value="1"/>
</dbReference>
<accession>A0A1J7BFJ2</accession>
<dbReference type="Gene3D" id="1.10.10.10">
    <property type="entry name" value="Winged helix-like DNA-binding domain superfamily/Winged helix DNA-binding domain"/>
    <property type="match status" value="1"/>
</dbReference>
<proteinExistence type="predicted"/>
<dbReference type="PROSITE" id="PS50949">
    <property type="entry name" value="HTH_GNTR"/>
    <property type="match status" value="1"/>
</dbReference>
<evidence type="ECO:0000256" key="3">
    <source>
        <dbReference type="ARBA" id="ARBA00023163"/>
    </source>
</evidence>
<keyword evidence="7" id="KW-1185">Reference proteome</keyword>
<name>A0A1J7BFJ2_9ACTN</name>
<evidence type="ECO:0000256" key="4">
    <source>
        <dbReference type="SAM" id="MobiDB-lite"/>
    </source>
</evidence>
<dbReference type="GO" id="GO:0003700">
    <property type="term" value="F:DNA-binding transcription factor activity"/>
    <property type="evidence" value="ECO:0007669"/>
    <property type="project" value="InterPro"/>
</dbReference>